<proteinExistence type="predicted"/>
<evidence type="ECO:0008006" key="4">
    <source>
        <dbReference type="Google" id="ProtNLM"/>
    </source>
</evidence>
<evidence type="ECO:0000313" key="3">
    <source>
        <dbReference type="Proteomes" id="UP001174997"/>
    </source>
</evidence>
<keyword evidence="3" id="KW-1185">Reference proteome</keyword>
<reference evidence="2" key="1">
    <citation type="submission" date="2023-06" db="EMBL/GenBank/DDBJ databases">
        <title>Genome-scale phylogeny and comparative genomics of the fungal order Sordariales.</title>
        <authorList>
            <consortium name="Lawrence Berkeley National Laboratory"/>
            <person name="Hensen N."/>
            <person name="Bonometti L."/>
            <person name="Westerberg I."/>
            <person name="Brannstrom I.O."/>
            <person name="Guillou S."/>
            <person name="Cros-Aarteil S."/>
            <person name="Calhoun S."/>
            <person name="Haridas S."/>
            <person name="Kuo A."/>
            <person name="Mondo S."/>
            <person name="Pangilinan J."/>
            <person name="Riley R."/>
            <person name="Labutti K."/>
            <person name="Andreopoulos B."/>
            <person name="Lipzen A."/>
            <person name="Chen C."/>
            <person name="Yanf M."/>
            <person name="Daum C."/>
            <person name="Ng V."/>
            <person name="Clum A."/>
            <person name="Steindorff A."/>
            <person name="Ohm R."/>
            <person name="Martin F."/>
            <person name="Silar P."/>
            <person name="Natvig D."/>
            <person name="Lalanne C."/>
            <person name="Gautier V."/>
            <person name="Ament-Velasquez S.L."/>
            <person name="Kruys A."/>
            <person name="Hutchinson M.I."/>
            <person name="Powell A.J."/>
            <person name="Barry K."/>
            <person name="Miller A.N."/>
            <person name="Grigoriev I.V."/>
            <person name="Debuchy R."/>
            <person name="Gladieux P."/>
            <person name="Thoren M.H."/>
            <person name="Johannesson H."/>
        </authorList>
    </citation>
    <scope>NUCLEOTIDE SEQUENCE</scope>
    <source>
        <strain evidence="2">CBS 307.81</strain>
    </source>
</reference>
<protein>
    <recommendedName>
        <fullName evidence="4">C2H2-type domain-containing protein</fullName>
    </recommendedName>
</protein>
<dbReference type="Proteomes" id="UP001174997">
    <property type="component" value="Unassembled WGS sequence"/>
</dbReference>
<evidence type="ECO:0000313" key="2">
    <source>
        <dbReference type="EMBL" id="KAK0666438.1"/>
    </source>
</evidence>
<feature type="region of interest" description="Disordered" evidence="1">
    <location>
        <begin position="368"/>
        <end position="455"/>
    </location>
</feature>
<feature type="region of interest" description="Disordered" evidence="1">
    <location>
        <begin position="71"/>
        <end position="90"/>
    </location>
</feature>
<feature type="compositionally biased region" description="Polar residues" evidence="1">
    <location>
        <begin position="410"/>
        <end position="421"/>
    </location>
</feature>
<comment type="caution">
    <text evidence="2">The sequence shown here is derived from an EMBL/GenBank/DDBJ whole genome shotgun (WGS) entry which is preliminary data.</text>
</comment>
<feature type="region of interest" description="Disordered" evidence="1">
    <location>
        <begin position="150"/>
        <end position="224"/>
    </location>
</feature>
<evidence type="ECO:0000256" key="1">
    <source>
        <dbReference type="SAM" id="MobiDB-lite"/>
    </source>
</evidence>
<sequence length="514" mass="56597">MPSRPNMASLPNRQSPSYQTSPGLSRGDTPLVFQAGRDSCRAMLNNGKLEQPYSYRSLSLKETIPRRLPETELYARTSSHESNPEEANKDSLAFLSSKILELTLNPESSLPSSSQATIDHTPMHSPLNANCPTSCAGHHEACFTPYQRGDTTGSANSVTAERDSQPSNSSPESAIVTRATKRRKRNSTSDGNHEEEEGAGDDDGQTPSGETELSPSKGPMACPYRKRDETKFNIHNYPNCTKSFADMTAVKQHLIKMHMLPALEPTSNDGKSFEYGINQYVEKQLKGRENDKKINKWHKLWVLLFNEDTNIPSSDYVPCHIFELYETKAMMRQFANQTGSPVQGATDSTINNIQSAYLTGRNVEVHVTAAPKQKRRGKQKASSLNTGTQAIVSQQATGDRFRKLAPRAANHNSPARSQDSATAEDDGSLPPNSASIHALPEPATNRGSSYILSSPAGPVRRSVRLAPQTAHSDYPPVPELWNSFQQFPQYETGFVWSSNADHVEEDPNGHNNQG</sequence>
<accession>A0AA39Z910</accession>
<dbReference type="PANTHER" id="PTHR38166">
    <property type="entry name" value="C2H2-TYPE DOMAIN-CONTAINING PROTEIN-RELATED"/>
    <property type="match status" value="1"/>
</dbReference>
<organism evidence="2 3">
    <name type="scientific">Cercophora samala</name>
    <dbReference type="NCBI Taxonomy" id="330535"/>
    <lineage>
        <taxon>Eukaryota</taxon>
        <taxon>Fungi</taxon>
        <taxon>Dikarya</taxon>
        <taxon>Ascomycota</taxon>
        <taxon>Pezizomycotina</taxon>
        <taxon>Sordariomycetes</taxon>
        <taxon>Sordariomycetidae</taxon>
        <taxon>Sordariales</taxon>
        <taxon>Lasiosphaeriaceae</taxon>
        <taxon>Cercophora</taxon>
    </lineage>
</organism>
<feature type="compositionally biased region" description="Polar residues" evidence="1">
    <location>
        <begin position="9"/>
        <end position="23"/>
    </location>
</feature>
<feature type="compositionally biased region" description="Polar residues" evidence="1">
    <location>
        <begin position="150"/>
        <end position="172"/>
    </location>
</feature>
<gene>
    <name evidence="2" type="ORF">QBC41DRAFT_230586</name>
</gene>
<feature type="compositionally biased region" description="Basic and acidic residues" evidence="1">
    <location>
        <begin position="78"/>
        <end position="89"/>
    </location>
</feature>
<feature type="region of interest" description="Disordered" evidence="1">
    <location>
        <begin position="1"/>
        <end position="31"/>
    </location>
</feature>
<dbReference type="EMBL" id="JAULSY010000088">
    <property type="protein sequence ID" value="KAK0666438.1"/>
    <property type="molecule type" value="Genomic_DNA"/>
</dbReference>
<feature type="compositionally biased region" description="Acidic residues" evidence="1">
    <location>
        <begin position="193"/>
        <end position="204"/>
    </location>
</feature>
<dbReference type="AlphaFoldDB" id="A0AA39Z910"/>
<name>A0AA39Z910_9PEZI</name>
<feature type="compositionally biased region" description="Polar residues" evidence="1">
    <location>
        <begin position="205"/>
        <end position="214"/>
    </location>
</feature>
<feature type="compositionally biased region" description="Polar residues" evidence="1">
    <location>
        <begin position="380"/>
        <end position="397"/>
    </location>
</feature>
<dbReference type="PANTHER" id="PTHR38166:SF1">
    <property type="entry name" value="C2H2-TYPE DOMAIN-CONTAINING PROTEIN"/>
    <property type="match status" value="1"/>
</dbReference>